<name>A0A918KVQ3_9ACTN</name>
<dbReference type="InterPro" id="IPR000719">
    <property type="entry name" value="Prot_kinase_dom"/>
</dbReference>
<dbReference type="PROSITE" id="PS50011">
    <property type="entry name" value="PROTEIN_KINASE_DOM"/>
    <property type="match status" value="1"/>
</dbReference>
<organism evidence="2 3">
    <name type="scientific">Streptomyces aurantiogriseus</name>
    <dbReference type="NCBI Taxonomy" id="66870"/>
    <lineage>
        <taxon>Bacteria</taxon>
        <taxon>Bacillati</taxon>
        <taxon>Actinomycetota</taxon>
        <taxon>Actinomycetes</taxon>
        <taxon>Kitasatosporales</taxon>
        <taxon>Streptomycetaceae</taxon>
        <taxon>Streptomyces</taxon>
    </lineage>
</organism>
<dbReference type="GO" id="GO:0005524">
    <property type="term" value="F:ATP binding"/>
    <property type="evidence" value="ECO:0007669"/>
    <property type="project" value="InterPro"/>
</dbReference>
<dbReference type="EMBL" id="BMSX01000016">
    <property type="protein sequence ID" value="GGR36233.1"/>
    <property type="molecule type" value="Genomic_DNA"/>
</dbReference>
<evidence type="ECO:0000259" key="1">
    <source>
        <dbReference type="PROSITE" id="PS50011"/>
    </source>
</evidence>
<dbReference type="AlphaFoldDB" id="A0A918KVQ3"/>
<evidence type="ECO:0000313" key="3">
    <source>
        <dbReference type="Proteomes" id="UP000658320"/>
    </source>
</evidence>
<feature type="domain" description="Protein kinase" evidence="1">
    <location>
        <begin position="13"/>
        <end position="123"/>
    </location>
</feature>
<dbReference type="Gene3D" id="1.10.510.10">
    <property type="entry name" value="Transferase(Phosphotransferase) domain 1"/>
    <property type="match status" value="1"/>
</dbReference>
<sequence length="123" mass="13631">MGWRRGALLLGLYEVLDVIESGGMGLVYRVLHRDWNVDLAVKVPKPERTDTVDRRARFEREAGTWVGLGPHPNVVNCVYVRRVDDHPCVFAEWVDGGSLADLVRDGRLYTDGGSGSGSVTRPP</sequence>
<dbReference type="GO" id="GO:0004672">
    <property type="term" value="F:protein kinase activity"/>
    <property type="evidence" value="ECO:0007669"/>
    <property type="project" value="InterPro"/>
</dbReference>
<evidence type="ECO:0000313" key="2">
    <source>
        <dbReference type="EMBL" id="GGR36233.1"/>
    </source>
</evidence>
<reference evidence="2" key="1">
    <citation type="journal article" date="2014" name="Int. J. Syst. Evol. Microbiol.">
        <title>Complete genome sequence of Corynebacterium casei LMG S-19264T (=DSM 44701T), isolated from a smear-ripened cheese.</title>
        <authorList>
            <consortium name="US DOE Joint Genome Institute (JGI-PGF)"/>
            <person name="Walter F."/>
            <person name="Albersmeier A."/>
            <person name="Kalinowski J."/>
            <person name="Ruckert C."/>
        </authorList>
    </citation>
    <scope>NUCLEOTIDE SEQUENCE</scope>
    <source>
        <strain evidence="2">JCM 4346</strain>
    </source>
</reference>
<dbReference type="InterPro" id="IPR011009">
    <property type="entry name" value="Kinase-like_dom_sf"/>
</dbReference>
<dbReference type="Pfam" id="PF00069">
    <property type="entry name" value="Pkinase"/>
    <property type="match status" value="1"/>
</dbReference>
<proteinExistence type="predicted"/>
<dbReference type="SUPFAM" id="SSF56112">
    <property type="entry name" value="Protein kinase-like (PK-like)"/>
    <property type="match status" value="1"/>
</dbReference>
<gene>
    <name evidence="2" type="ORF">GCM10010251_60730</name>
</gene>
<keyword evidence="3" id="KW-1185">Reference proteome</keyword>
<comment type="caution">
    <text evidence="2">The sequence shown here is derived from an EMBL/GenBank/DDBJ whole genome shotgun (WGS) entry which is preliminary data.</text>
</comment>
<accession>A0A918KVQ3</accession>
<reference evidence="2" key="2">
    <citation type="submission" date="2020-09" db="EMBL/GenBank/DDBJ databases">
        <authorList>
            <person name="Sun Q."/>
            <person name="Ohkuma M."/>
        </authorList>
    </citation>
    <scope>NUCLEOTIDE SEQUENCE</scope>
    <source>
        <strain evidence="2">JCM 4346</strain>
    </source>
</reference>
<dbReference type="Proteomes" id="UP000658320">
    <property type="component" value="Unassembled WGS sequence"/>
</dbReference>
<protein>
    <recommendedName>
        <fullName evidence="1">Protein kinase domain-containing protein</fullName>
    </recommendedName>
</protein>